<dbReference type="KEGG" id="bvr:BVIR_2057"/>
<accession>A0A0H5BQ33</accession>
<protein>
    <recommendedName>
        <fullName evidence="4">DUF2849 domain-containing protein</fullName>
    </recommendedName>
</protein>
<organism evidence="2 3">
    <name type="scientific">Blastochloris viridis</name>
    <name type="common">Rhodopseudomonas viridis</name>
    <dbReference type="NCBI Taxonomy" id="1079"/>
    <lineage>
        <taxon>Bacteria</taxon>
        <taxon>Pseudomonadati</taxon>
        <taxon>Pseudomonadota</taxon>
        <taxon>Alphaproteobacteria</taxon>
        <taxon>Hyphomicrobiales</taxon>
        <taxon>Blastochloridaceae</taxon>
        <taxon>Blastochloris</taxon>
    </lineage>
</organism>
<evidence type="ECO:0000313" key="3">
    <source>
        <dbReference type="Proteomes" id="UP000065734"/>
    </source>
</evidence>
<dbReference type="RefSeq" id="WP_055037536.1">
    <property type="nucleotide sequence ID" value="NZ_AP014854.2"/>
</dbReference>
<dbReference type="InterPro" id="IPR021270">
    <property type="entry name" value="DUF2849"/>
</dbReference>
<dbReference type="Proteomes" id="UP000065734">
    <property type="component" value="Chromosome I"/>
</dbReference>
<proteinExistence type="predicted"/>
<reference evidence="1" key="1">
    <citation type="journal article" date="2015" name="Genome Announc.">
        <title>Complete Genome Sequence of the Bacteriochlorophyll b-Producing Photosynthetic Bacterium Blastochloris viridis.</title>
        <authorList>
            <person name="Tsukatani Y."/>
            <person name="Hirose Y."/>
            <person name="Harada J."/>
            <person name="Misawa N."/>
            <person name="Mori K."/>
            <person name="Inoue K."/>
            <person name="Tamiaki H."/>
        </authorList>
    </citation>
    <scope>NUCLEOTIDE SEQUENCE [LARGE SCALE GENOMIC DNA]</scope>
    <source>
        <strain evidence="1">DSM 133</strain>
    </source>
</reference>
<evidence type="ECO:0000313" key="1">
    <source>
        <dbReference type="EMBL" id="BAS00269.1"/>
    </source>
</evidence>
<name>A0A0H5BQ33_BLAVI</name>
<dbReference type="Pfam" id="PF11011">
    <property type="entry name" value="DUF2849"/>
    <property type="match status" value="1"/>
</dbReference>
<dbReference type="STRING" id="1079.BVIR_2057"/>
<dbReference type="OrthoDB" id="9815695at2"/>
<dbReference type="AlphaFoldDB" id="A0A0H5BQ33"/>
<keyword evidence="3" id="KW-1185">Reference proteome</keyword>
<reference evidence="3" key="3">
    <citation type="journal article" date="2016" name="Genome Announc.">
        <title>Revised genome sequence of the purple photosynthetic bacterium Blastochloris viridis.</title>
        <authorList>
            <person name="Liu L.N."/>
            <person name="Faulkner M."/>
            <person name="Liu X."/>
            <person name="Huang F."/>
            <person name="Darby A.C."/>
            <person name="Hall N."/>
        </authorList>
    </citation>
    <scope>NUCLEOTIDE SEQUENCE [LARGE SCALE GENOMIC DNA]</scope>
    <source>
        <strain evidence="3">ATCC 19567 / DSM 133 / F</strain>
    </source>
</reference>
<evidence type="ECO:0008006" key="4">
    <source>
        <dbReference type="Google" id="ProtNLM"/>
    </source>
</evidence>
<reference evidence="2" key="2">
    <citation type="submission" date="2015-11" db="EMBL/GenBank/DDBJ databases">
        <authorList>
            <person name="Zhang Y."/>
            <person name="Guo Z."/>
        </authorList>
    </citation>
    <scope>NUCLEOTIDE SEQUENCE</scope>
    <source>
        <strain evidence="2">1</strain>
    </source>
</reference>
<dbReference type="EMBL" id="LN907867">
    <property type="protein sequence ID" value="CUU42490.1"/>
    <property type="molecule type" value="Genomic_DNA"/>
</dbReference>
<dbReference type="EMBL" id="AP014854">
    <property type="protein sequence ID" value="BAS00269.1"/>
    <property type="molecule type" value="Genomic_DNA"/>
</dbReference>
<evidence type="ECO:0000313" key="2">
    <source>
        <dbReference type="EMBL" id="CUU42490.1"/>
    </source>
</evidence>
<gene>
    <name evidence="1" type="ORF">BV133_2675</name>
    <name evidence="2" type="ORF">BVIRIDIS_15020</name>
</gene>
<sequence length="102" mass="10698">MAKAPKPFQPSVAISNDLGTGVVVFRSAEGAWVSDLAGAEIAETRAAADALLTRARADHDAGKVIEPTLIAVVREKGFVRPLELRELIRATGPTIPLPGSAR</sequence>